<dbReference type="Proteomes" id="UP000322165">
    <property type="component" value="Unassembled WGS sequence"/>
</dbReference>
<dbReference type="AlphaFoldDB" id="A0A5B2ZA03"/>
<sequence length="242" mass="26784">MDNKRTVTFRLKGKFPSDFSIERIAQYLRAVSALVGDDGVRLQKIGRGSVNFALEVPAANYPAVVYRVGQAKNPQLADPKAARAAVELETMISADQVTAEVLTGRTKILQLFGYRIGDAARIGPIAQSVSVRGRILGLEGKDRTKHARVEEYGTQREFSAEIVDEGLANRLKDYLWGEVIELKGTARLIRTAEGRWETKSFRLEAIAELGLARFSEVAASLRGEMNEDALTELARQLVRGRH</sequence>
<name>A0A5B2ZA03_9GAMM</name>
<organism evidence="1 2">
    <name type="scientific">Arenimonas fontis</name>
    <dbReference type="NCBI Taxonomy" id="2608255"/>
    <lineage>
        <taxon>Bacteria</taxon>
        <taxon>Pseudomonadati</taxon>
        <taxon>Pseudomonadota</taxon>
        <taxon>Gammaproteobacteria</taxon>
        <taxon>Lysobacterales</taxon>
        <taxon>Lysobacteraceae</taxon>
        <taxon>Arenimonas</taxon>
    </lineage>
</organism>
<comment type="caution">
    <text evidence="1">The sequence shown here is derived from an EMBL/GenBank/DDBJ whole genome shotgun (WGS) entry which is preliminary data.</text>
</comment>
<evidence type="ECO:0000313" key="2">
    <source>
        <dbReference type="Proteomes" id="UP000322165"/>
    </source>
</evidence>
<evidence type="ECO:0000313" key="1">
    <source>
        <dbReference type="EMBL" id="KAA2283972.1"/>
    </source>
</evidence>
<dbReference type="RefSeq" id="WP_149861419.1">
    <property type="nucleotide sequence ID" value="NZ_VUOD01000013.1"/>
</dbReference>
<protein>
    <submittedName>
        <fullName evidence="1">Uncharacterized protein</fullName>
    </submittedName>
</protein>
<gene>
    <name evidence="1" type="ORF">F0415_11755</name>
</gene>
<reference evidence="1 2" key="1">
    <citation type="submission" date="2019-09" db="EMBL/GenBank/DDBJ databases">
        <title>Arenimonas chukotkensis sp. nov., a bacterium isolated from Chukotka hot spring, Arctic region, Russia.</title>
        <authorList>
            <person name="Zayulina K.S."/>
            <person name="Prokofeva M.I."/>
            <person name="Elcheninov A.G."/>
            <person name="Novikov A."/>
            <person name="Kochetkova T.V."/>
            <person name="Kublanov I.V."/>
        </authorList>
    </citation>
    <scope>NUCLEOTIDE SEQUENCE [LARGE SCALE GENOMIC DNA]</scope>
    <source>
        <strain evidence="1 2">3729k</strain>
    </source>
</reference>
<accession>A0A5B2ZA03</accession>
<proteinExistence type="predicted"/>
<dbReference type="EMBL" id="VUOD01000013">
    <property type="protein sequence ID" value="KAA2283972.1"/>
    <property type="molecule type" value="Genomic_DNA"/>
</dbReference>
<reference evidence="1 2" key="2">
    <citation type="submission" date="2019-09" db="EMBL/GenBank/DDBJ databases">
        <authorList>
            <person name="Mazur A."/>
        </authorList>
    </citation>
    <scope>NUCLEOTIDE SEQUENCE [LARGE SCALE GENOMIC DNA]</scope>
    <source>
        <strain evidence="1 2">3729k</strain>
    </source>
</reference>
<keyword evidence="2" id="KW-1185">Reference proteome</keyword>